<organism evidence="1 2">
    <name type="scientific">Parasphingorhabdus cellanae</name>
    <dbReference type="NCBI Taxonomy" id="2806553"/>
    <lineage>
        <taxon>Bacteria</taxon>
        <taxon>Pseudomonadati</taxon>
        <taxon>Pseudomonadota</taxon>
        <taxon>Alphaproteobacteria</taxon>
        <taxon>Sphingomonadales</taxon>
        <taxon>Sphingomonadaceae</taxon>
        <taxon>Parasphingorhabdus</taxon>
    </lineage>
</organism>
<dbReference type="Proteomes" id="UP000663923">
    <property type="component" value="Chromosome"/>
</dbReference>
<dbReference type="RefSeq" id="WP_207987255.1">
    <property type="nucleotide sequence ID" value="NZ_CP071794.1"/>
</dbReference>
<dbReference type="EMBL" id="CP071794">
    <property type="protein sequence ID" value="QTD55425.1"/>
    <property type="molecule type" value="Genomic_DNA"/>
</dbReference>
<protein>
    <submittedName>
        <fullName evidence="1">Uncharacterized protein</fullName>
    </submittedName>
</protein>
<reference evidence="1 2" key="1">
    <citation type="submission" date="2021-03" db="EMBL/GenBank/DDBJ databases">
        <title>Complete genome of Parasphingorhabdus_sp.JHSY0214.</title>
        <authorList>
            <person name="Yoo J.H."/>
            <person name="Bae J.W."/>
        </authorList>
    </citation>
    <scope>NUCLEOTIDE SEQUENCE [LARGE SCALE GENOMIC DNA]</scope>
    <source>
        <strain evidence="1 2">JHSY0214</strain>
    </source>
</reference>
<gene>
    <name evidence="1" type="ORF">J4G78_14620</name>
</gene>
<proteinExistence type="predicted"/>
<accession>A0ABX7T5A2</accession>
<evidence type="ECO:0000313" key="1">
    <source>
        <dbReference type="EMBL" id="QTD55425.1"/>
    </source>
</evidence>
<name>A0ABX7T5A2_9SPHN</name>
<sequence length="103" mass="11334">MTQRARLVGSQLVSKWLIAFFIILLGSLSFPTKAESGTAGDQASKATVVARAQIQKGVELRSDNFANTKGSNSLNLPDISMHECDFEARRMIKNCVLIIYESQ</sequence>
<evidence type="ECO:0000313" key="2">
    <source>
        <dbReference type="Proteomes" id="UP000663923"/>
    </source>
</evidence>
<keyword evidence="2" id="KW-1185">Reference proteome</keyword>